<dbReference type="Pfam" id="PF04545">
    <property type="entry name" value="Sigma70_r4"/>
    <property type="match status" value="1"/>
</dbReference>
<keyword evidence="10" id="KW-1185">Reference proteome</keyword>
<feature type="domain" description="RNA polymerase sigma-70 region 4" evidence="8">
    <location>
        <begin position="133"/>
        <end position="182"/>
    </location>
</feature>
<dbReference type="InterPro" id="IPR000838">
    <property type="entry name" value="RNA_pol_sigma70_ECF_CS"/>
</dbReference>
<evidence type="ECO:0000256" key="3">
    <source>
        <dbReference type="ARBA" id="ARBA00023082"/>
    </source>
</evidence>
<dbReference type="KEGG" id="lpy:FIV34_08685"/>
<evidence type="ECO:0000313" key="9">
    <source>
        <dbReference type="EMBL" id="QDE39269.1"/>
    </source>
</evidence>
<dbReference type="InterPro" id="IPR013324">
    <property type="entry name" value="RNA_pol_sigma_r3/r4-like"/>
</dbReference>
<evidence type="ECO:0000259" key="8">
    <source>
        <dbReference type="Pfam" id="PF04545"/>
    </source>
</evidence>
<dbReference type="AlphaFoldDB" id="A0A4Y5Z406"/>
<dbReference type="InterPro" id="IPR039425">
    <property type="entry name" value="RNA_pol_sigma-70-like"/>
</dbReference>
<evidence type="ECO:0000256" key="4">
    <source>
        <dbReference type="ARBA" id="ARBA00023125"/>
    </source>
</evidence>
<sequence>MPGTTPAERDALNDLLRRTGARDQKAFEQLYKATSPRLFGVCLRLVGDRAEADEVLQEAFVTIWRRASSFDATLSSAFTWLVTVVRNKAIDRLRQRPGVHVATDIAWESIVDDTPGPSSQAEDSQAYGRLHECLDELEGQQRRSIREAFFSGATYNELAERAKVPLGTMKSWIRRGLMQLRACLGS</sequence>
<dbReference type="PROSITE" id="PS01063">
    <property type="entry name" value="SIGMA70_ECF"/>
    <property type="match status" value="1"/>
</dbReference>
<dbReference type="Gene3D" id="1.10.10.10">
    <property type="entry name" value="Winged helix-like DNA-binding domain superfamily/Winged helix DNA-binding domain"/>
    <property type="match status" value="1"/>
</dbReference>
<comment type="similarity">
    <text evidence="1 6">Belongs to the sigma-70 factor family. ECF subfamily.</text>
</comment>
<keyword evidence="4 6" id="KW-0238">DNA-binding</keyword>
<dbReference type="GO" id="GO:0016987">
    <property type="term" value="F:sigma factor activity"/>
    <property type="evidence" value="ECO:0007669"/>
    <property type="project" value="UniProtKB-KW"/>
</dbReference>
<dbReference type="Proteomes" id="UP000316093">
    <property type="component" value="Chromosome"/>
</dbReference>
<dbReference type="SUPFAM" id="SSF88659">
    <property type="entry name" value="Sigma3 and sigma4 domains of RNA polymerase sigma factors"/>
    <property type="match status" value="1"/>
</dbReference>
<protein>
    <recommendedName>
        <fullName evidence="6">RNA polymerase sigma factor</fullName>
    </recommendedName>
</protein>
<keyword evidence="3 6" id="KW-0731">Sigma factor</keyword>
<evidence type="ECO:0000256" key="5">
    <source>
        <dbReference type="ARBA" id="ARBA00023163"/>
    </source>
</evidence>
<reference evidence="9 10" key="1">
    <citation type="submission" date="2019-06" db="EMBL/GenBank/DDBJ databases">
        <title>A complete genome sequence for Luteibacter pinisoli MAH-14.</title>
        <authorList>
            <person name="Baltrus D.A."/>
        </authorList>
    </citation>
    <scope>NUCLEOTIDE SEQUENCE [LARGE SCALE GENOMIC DNA]</scope>
    <source>
        <strain evidence="9 10">MAH-14</strain>
    </source>
</reference>
<dbReference type="Pfam" id="PF04542">
    <property type="entry name" value="Sigma70_r2"/>
    <property type="match status" value="1"/>
</dbReference>
<dbReference type="InterPro" id="IPR007627">
    <property type="entry name" value="RNA_pol_sigma70_r2"/>
</dbReference>
<evidence type="ECO:0000256" key="1">
    <source>
        <dbReference type="ARBA" id="ARBA00010641"/>
    </source>
</evidence>
<dbReference type="GO" id="GO:0006352">
    <property type="term" value="P:DNA-templated transcription initiation"/>
    <property type="evidence" value="ECO:0007669"/>
    <property type="project" value="InterPro"/>
</dbReference>
<dbReference type="PANTHER" id="PTHR43133:SF62">
    <property type="entry name" value="RNA POLYMERASE SIGMA FACTOR SIGZ"/>
    <property type="match status" value="1"/>
</dbReference>
<evidence type="ECO:0000256" key="2">
    <source>
        <dbReference type="ARBA" id="ARBA00023015"/>
    </source>
</evidence>
<evidence type="ECO:0000259" key="7">
    <source>
        <dbReference type="Pfam" id="PF04542"/>
    </source>
</evidence>
<dbReference type="InterPro" id="IPR007630">
    <property type="entry name" value="RNA_pol_sigma70_r4"/>
</dbReference>
<evidence type="ECO:0000313" key="10">
    <source>
        <dbReference type="Proteomes" id="UP000316093"/>
    </source>
</evidence>
<evidence type="ECO:0000256" key="6">
    <source>
        <dbReference type="RuleBase" id="RU000716"/>
    </source>
</evidence>
<organism evidence="9 10">
    <name type="scientific">Luteibacter pinisoli</name>
    <dbReference type="NCBI Taxonomy" id="2589080"/>
    <lineage>
        <taxon>Bacteria</taxon>
        <taxon>Pseudomonadati</taxon>
        <taxon>Pseudomonadota</taxon>
        <taxon>Gammaproteobacteria</taxon>
        <taxon>Lysobacterales</taxon>
        <taxon>Rhodanobacteraceae</taxon>
        <taxon>Luteibacter</taxon>
    </lineage>
</organism>
<proteinExistence type="inferred from homology"/>
<keyword evidence="2 6" id="KW-0805">Transcription regulation</keyword>
<dbReference type="NCBIfam" id="TIGR02937">
    <property type="entry name" value="sigma70-ECF"/>
    <property type="match status" value="1"/>
</dbReference>
<dbReference type="InterPro" id="IPR014284">
    <property type="entry name" value="RNA_pol_sigma-70_dom"/>
</dbReference>
<dbReference type="GO" id="GO:0003677">
    <property type="term" value="F:DNA binding"/>
    <property type="evidence" value="ECO:0007669"/>
    <property type="project" value="UniProtKB-KW"/>
</dbReference>
<dbReference type="SUPFAM" id="SSF88946">
    <property type="entry name" value="Sigma2 domain of RNA polymerase sigma factors"/>
    <property type="match status" value="1"/>
</dbReference>
<name>A0A4Y5Z406_9GAMM</name>
<gene>
    <name evidence="9" type="ORF">FIV34_08685</name>
</gene>
<feature type="domain" description="RNA polymerase sigma-70 region 2" evidence="7">
    <location>
        <begin position="30"/>
        <end position="96"/>
    </location>
</feature>
<accession>A0A4Y5Z406</accession>
<dbReference type="OrthoDB" id="9784272at2"/>
<dbReference type="Gene3D" id="1.10.1740.10">
    <property type="match status" value="1"/>
</dbReference>
<dbReference type="InterPro" id="IPR036388">
    <property type="entry name" value="WH-like_DNA-bd_sf"/>
</dbReference>
<dbReference type="InterPro" id="IPR013325">
    <property type="entry name" value="RNA_pol_sigma_r2"/>
</dbReference>
<dbReference type="RefSeq" id="WP_139981624.1">
    <property type="nucleotide sequence ID" value="NZ_CP041046.1"/>
</dbReference>
<dbReference type="EMBL" id="CP041046">
    <property type="protein sequence ID" value="QDE39269.1"/>
    <property type="molecule type" value="Genomic_DNA"/>
</dbReference>
<keyword evidence="5 6" id="KW-0804">Transcription</keyword>
<dbReference type="PANTHER" id="PTHR43133">
    <property type="entry name" value="RNA POLYMERASE ECF-TYPE SIGMA FACTO"/>
    <property type="match status" value="1"/>
</dbReference>